<keyword evidence="3" id="KW-1185">Reference proteome</keyword>
<reference evidence="3" key="1">
    <citation type="journal article" date="2019" name="Int. J. Syst. Evol. Microbiol.">
        <title>The Global Catalogue of Microorganisms (GCM) 10K type strain sequencing project: providing services to taxonomists for standard genome sequencing and annotation.</title>
        <authorList>
            <consortium name="The Broad Institute Genomics Platform"/>
            <consortium name="The Broad Institute Genome Sequencing Center for Infectious Disease"/>
            <person name="Wu L."/>
            <person name="Ma J."/>
        </authorList>
    </citation>
    <scope>NUCLEOTIDE SEQUENCE [LARGE SCALE GENOMIC DNA]</scope>
    <source>
        <strain evidence="3">CGMCC 1.16275</strain>
    </source>
</reference>
<dbReference type="RefSeq" id="WP_377360002.1">
    <property type="nucleotide sequence ID" value="NZ_JBHTCM010000016.1"/>
</dbReference>
<evidence type="ECO:0000313" key="2">
    <source>
        <dbReference type="EMBL" id="MFC7334443.1"/>
    </source>
</evidence>
<gene>
    <name evidence="2" type="ORF">ACFQPS_14840</name>
</gene>
<feature type="region of interest" description="Disordered" evidence="1">
    <location>
        <begin position="265"/>
        <end position="306"/>
    </location>
</feature>
<feature type="compositionally biased region" description="Polar residues" evidence="1">
    <location>
        <begin position="236"/>
        <end position="253"/>
    </location>
</feature>
<dbReference type="EMBL" id="JBHTCM010000016">
    <property type="protein sequence ID" value="MFC7334443.1"/>
    <property type="molecule type" value="Genomic_DNA"/>
</dbReference>
<dbReference type="Gene3D" id="1.10.530.10">
    <property type="match status" value="1"/>
</dbReference>
<protein>
    <recommendedName>
        <fullName evidence="4">Lytic transglycosylase domain-containing protein</fullName>
    </recommendedName>
</protein>
<dbReference type="SUPFAM" id="SSF53955">
    <property type="entry name" value="Lysozyme-like"/>
    <property type="match status" value="1"/>
</dbReference>
<feature type="compositionally biased region" description="Basic and acidic residues" evidence="1">
    <location>
        <begin position="272"/>
        <end position="295"/>
    </location>
</feature>
<accession>A0ABW2KWL9</accession>
<name>A0ABW2KWL9_9PROT</name>
<evidence type="ECO:0000256" key="1">
    <source>
        <dbReference type="SAM" id="MobiDB-lite"/>
    </source>
</evidence>
<feature type="region of interest" description="Disordered" evidence="1">
    <location>
        <begin position="1"/>
        <end position="20"/>
    </location>
</feature>
<dbReference type="Proteomes" id="UP001596456">
    <property type="component" value="Unassembled WGS sequence"/>
</dbReference>
<dbReference type="InterPro" id="IPR023346">
    <property type="entry name" value="Lysozyme-like_dom_sf"/>
</dbReference>
<comment type="caution">
    <text evidence="2">The sequence shown here is derived from an EMBL/GenBank/DDBJ whole genome shotgun (WGS) entry which is preliminary data.</text>
</comment>
<evidence type="ECO:0000313" key="3">
    <source>
        <dbReference type="Proteomes" id="UP001596456"/>
    </source>
</evidence>
<feature type="region of interest" description="Disordered" evidence="1">
    <location>
        <begin position="234"/>
        <end position="253"/>
    </location>
</feature>
<proteinExistence type="predicted"/>
<organism evidence="2 3">
    <name type="scientific">Rhodocista pekingensis</name>
    <dbReference type="NCBI Taxonomy" id="201185"/>
    <lineage>
        <taxon>Bacteria</taxon>
        <taxon>Pseudomonadati</taxon>
        <taxon>Pseudomonadota</taxon>
        <taxon>Alphaproteobacteria</taxon>
        <taxon>Rhodospirillales</taxon>
        <taxon>Azospirillaceae</taxon>
        <taxon>Rhodocista</taxon>
    </lineage>
</organism>
<evidence type="ECO:0008006" key="4">
    <source>
        <dbReference type="Google" id="ProtNLM"/>
    </source>
</evidence>
<sequence length="306" mass="32844">MTSTLSIARPGELQSSSRPAQSGASARVLAAVQQASARTGVDFSYLMEKAAVESGYRTDVKASTSSATGLYQFVDRTWLDMVEQHGAKHGLGRYASAVRRDASGDPYVADPALKKEILELRKDPRLSALLAGELANDNRRSLEADLDRPVDNTDLYLAHFLGAGGAGKFLSAMEKDPSQPAAKLLPEAARANRSVFYDENGQARSLQQIYDRFDRRFGGGTQVASDSVFGTRLAEDTTSQPWLSSRSTGSAREPISTFTVMQLSALLPPTTDGEKGTRAGAGRDGDGREDEENRRTPNLLAGAVPS</sequence>